<evidence type="ECO:0000256" key="5">
    <source>
        <dbReference type="ARBA" id="ARBA00022692"/>
    </source>
</evidence>
<sequence>MPVSQASPTGKHGPLLVLLLIGMVAMGALSTDMYLASLPDMTRIFNTDVSTVQMTLSVFAIGMAVGMLAYGPLSDRFGRKPVVIVSLVFYLGASLGCMLAPDIDTLIVARFIQALGACGGGVIGRAIVRDIWGRDGAAAMLSHMASAMALAPALAPIVGSFLHVSFGWKASFVVMAAFGGLLALLTAVVLSETNHHKDPSATDPTQILFNTRALLGDRCFMGHALVVAFAFGGLFSYLSGASFIIIDILGVDPGHFGFTFLAVAGAFLVGAQGGARFTRRLGTARMISIGVGIALVSSITGAVLAWAGIASLASVLPCVAGQFLACALIMPNGQAGGLGPYPRLAGTASSLMGFLQMGVGALAGYMVGAFHDATTRPLMTTLVVCSVAAALSWIGLAGRRRLPCADRER</sequence>
<protein>
    <recommendedName>
        <fullName evidence="8">Bcr/CflA family efflux transporter</fullName>
    </recommendedName>
</protein>
<evidence type="ECO:0000256" key="3">
    <source>
        <dbReference type="ARBA" id="ARBA00022448"/>
    </source>
</evidence>
<evidence type="ECO:0000256" key="8">
    <source>
        <dbReference type="RuleBase" id="RU365088"/>
    </source>
</evidence>
<dbReference type="AlphaFoldDB" id="A0A512H3T0"/>
<evidence type="ECO:0000313" key="10">
    <source>
        <dbReference type="EMBL" id="GEO80097.1"/>
    </source>
</evidence>
<dbReference type="Gene3D" id="1.20.1720.10">
    <property type="entry name" value="Multidrug resistance protein D"/>
    <property type="match status" value="1"/>
</dbReference>
<feature type="transmembrane region" description="Helical" evidence="8">
    <location>
        <begin position="224"/>
        <end position="249"/>
    </location>
</feature>
<dbReference type="NCBIfam" id="TIGR00710">
    <property type="entry name" value="efflux_Bcr_CflA"/>
    <property type="match status" value="1"/>
</dbReference>
<keyword evidence="6 8" id="KW-1133">Transmembrane helix</keyword>
<comment type="similarity">
    <text evidence="2 8">Belongs to the major facilitator superfamily. Bcr/CmlA family.</text>
</comment>
<feature type="transmembrane region" description="Helical" evidence="8">
    <location>
        <begin position="351"/>
        <end position="371"/>
    </location>
</feature>
<dbReference type="PANTHER" id="PTHR23502:SF132">
    <property type="entry name" value="POLYAMINE TRANSPORTER 2-RELATED"/>
    <property type="match status" value="1"/>
</dbReference>
<evidence type="ECO:0000259" key="9">
    <source>
        <dbReference type="PROSITE" id="PS50850"/>
    </source>
</evidence>
<dbReference type="RefSeq" id="WP_147162161.1">
    <property type="nucleotide sequence ID" value="NZ_BJZO01000003.1"/>
</dbReference>
<dbReference type="GO" id="GO:0005886">
    <property type="term" value="C:plasma membrane"/>
    <property type="evidence" value="ECO:0007669"/>
    <property type="project" value="UniProtKB-SubCell"/>
</dbReference>
<feature type="transmembrane region" description="Helical" evidence="8">
    <location>
        <begin position="312"/>
        <end position="330"/>
    </location>
</feature>
<feature type="transmembrane region" description="Helical" evidence="8">
    <location>
        <begin position="377"/>
        <end position="397"/>
    </location>
</feature>
<feature type="transmembrane region" description="Helical" evidence="8">
    <location>
        <begin position="170"/>
        <end position="190"/>
    </location>
</feature>
<dbReference type="CDD" id="cd17320">
    <property type="entry name" value="MFS_MdfA_MDR_like"/>
    <property type="match status" value="1"/>
</dbReference>
<keyword evidence="11" id="KW-1185">Reference proteome</keyword>
<feature type="transmembrane region" description="Helical" evidence="8">
    <location>
        <begin position="255"/>
        <end position="275"/>
    </location>
</feature>
<dbReference type="SUPFAM" id="SSF103473">
    <property type="entry name" value="MFS general substrate transporter"/>
    <property type="match status" value="1"/>
</dbReference>
<keyword evidence="7 8" id="KW-0472">Membrane</keyword>
<comment type="caution">
    <text evidence="10">The sequence shown here is derived from an EMBL/GenBank/DDBJ whole genome shotgun (WGS) entry which is preliminary data.</text>
</comment>
<dbReference type="GO" id="GO:1990961">
    <property type="term" value="P:xenobiotic detoxification by transmembrane export across the plasma membrane"/>
    <property type="evidence" value="ECO:0007669"/>
    <property type="project" value="InterPro"/>
</dbReference>
<organism evidence="10 11">
    <name type="scientific">Pararhodospirillum oryzae</name>
    <dbReference type="NCBI Taxonomy" id="478448"/>
    <lineage>
        <taxon>Bacteria</taxon>
        <taxon>Pseudomonadati</taxon>
        <taxon>Pseudomonadota</taxon>
        <taxon>Alphaproteobacteria</taxon>
        <taxon>Rhodospirillales</taxon>
        <taxon>Rhodospirillaceae</taxon>
        <taxon>Pararhodospirillum</taxon>
    </lineage>
</organism>
<name>A0A512H3T0_9PROT</name>
<feature type="transmembrane region" description="Helical" evidence="8">
    <location>
        <begin position="107"/>
        <end position="128"/>
    </location>
</feature>
<feature type="transmembrane region" description="Helical" evidence="8">
    <location>
        <begin position="287"/>
        <end position="306"/>
    </location>
</feature>
<feature type="transmembrane region" description="Helical" evidence="8">
    <location>
        <begin position="12"/>
        <end position="31"/>
    </location>
</feature>
<dbReference type="InterPro" id="IPR036259">
    <property type="entry name" value="MFS_trans_sf"/>
</dbReference>
<proteinExistence type="inferred from homology"/>
<dbReference type="Pfam" id="PF07690">
    <property type="entry name" value="MFS_1"/>
    <property type="match status" value="1"/>
</dbReference>
<dbReference type="GO" id="GO:0042910">
    <property type="term" value="F:xenobiotic transmembrane transporter activity"/>
    <property type="evidence" value="ECO:0007669"/>
    <property type="project" value="InterPro"/>
</dbReference>
<dbReference type="PANTHER" id="PTHR23502">
    <property type="entry name" value="MAJOR FACILITATOR SUPERFAMILY"/>
    <property type="match status" value="1"/>
</dbReference>
<evidence type="ECO:0000256" key="1">
    <source>
        <dbReference type="ARBA" id="ARBA00004651"/>
    </source>
</evidence>
<keyword evidence="3 8" id="KW-0813">Transport</keyword>
<feature type="transmembrane region" description="Helical" evidence="8">
    <location>
        <begin position="51"/>
        <end position="70"/>
    </location>
</feature>
<feature type="domain" description="Major facilitator superfamily (MFS) profile" evidence="9">
    <location>
        <begin position="15"/>
        <end position="400"/>
    </location>
</feature>
<keyword evidence="4" id="KW-1003">Cell membrane</keyword>
<gene>
    <name evidence="10" type="ORF">ROR02_02280</name>
</gene>
<evidence type="ECO:0000256" key="6">
    <source>
        <dbReference type="ARBA" id="ARBA00022989"/>
    </source>
</evidence>
<dbReference type="OrthoDB" id="9800416at2"/>
<evidence type="ECO:0000313" key="11">
    <source>
        <dbReference type="Proteomes" id="UP000321567"/>
    </source>
</evidence>
<dbReference type="InterPro" id="IPR004812">
    <property type="entry name" value="Efflux_drug-R_Bcr/CmlA"/>
</dbReference>
<dbReference type="EMBL" id="BJZO01000003">
    <property type="protein sequence ID" value="GEO80097.1"/>
    <property type="molecule type" value="Genomic_DNA"/>
</dbReference>
<evidence type="ECO:0000256" key="7">
    <source>
        <dbReference type="ARBA" id="ARBA00023136"/>
    </source>
</evidence>
<keyword evidence="5 8" id="KW-0812">Transmembrane</keyword>
<feature type="transmembrane region" description="Helical" evidence="8">
    <location>
        <begin position="140"/>
        <end position="164"/>
    </location>
</feature>
<keyword evidence="8" id="KW-0997">Cell inner membrane</keyword>
<dbReference type="PROSITE" id="PS50850">
    <property type="entry name" value="MFS"/>
    <property type="match status" value="1"/>
</dbReference>
<dbReference type="InterPro" id="IPR020846">
    <property type="entry name" value="MFS_dom"/>
</dbReference>
<evidence type="ECO:0000256" key="2">
    <source>
        <dbReference type="ARBA" id="ARBA00006236"/>
    </source>
</evidence>
<feature type="transmembrane region" description="Helical" evidence="8">
    <location>
        <begin position="82"/>
        <end position="101"/>
    </location>
</feature>
<dbReference type="Proteomes" id="UP000321567">
    <property type="component" value="Unassembled WGS sequence"/>
</dbReference>
<comment type="subcellular location">
    <subcellularLocation>
        <location evidence="8">Cell inner membrane</location>
        <topology evidence="8">Multi-pass membrane protein</topology>
    </subcellularLocation>
    <subcellularLocation>
        <location evidence="1">Cell membrane</location>
        <topology evidence="1">Multi-pass membrane protein</topology>
    </subcellularLocation>
</comment>
<reference evidence="10 11" key="1">
    <citation type="submission" date="2019-07" db="EMBL/GenBank/DDBJ databases">
        <title>Whole genome shotgun sequence of Rhodospirillum oryzae NBRC 107573.</title>
        <authorList>
            <person name="Hosoyama A."/>
            <person name="Uohara A."/>
            <person name="Ohji S."/>
            <person name="Ichikawa N."/>
        </authorList>
    </citation>
    <scope>NUCLEOTIDE SEQUENCE [LARGE SCALE GENOMIC DNA]</scope>
    <source>
        <strain evidence="10 11">NBRC 107573</strain>
    </source>
</reference>
<dbReference type="InterPro" id="IPR011701">
    <property type="entry name" value="MFS"/>
</dbReference>
<accession>A0A512H3T0</accession>
<evidence type="ECO:0000256" key="4">
    <source>
        <dbReference type="ARBA" id="ARBA00022475"/>
    </source>
</evidence>